<dbReference type="InterPro" id="IPR052021">
    <property type="entry name" value="Type-I_RS_S_subunit"/>
</dbReference>
<dbReference type="PANTHER" id="PTHR30408">
    <property type="entry name" value="TYPE-1 RESTRICTION ENZYME ECOKI SPECIFICITY PROTEIN"/>
    <property type="match status" value="1"/>
</dbReference>
<feature type="domain" description="Type I restriction modification DNA specificity" evidence="4">
    <location>
        <begin position="209"/>
        <end position="387"/>
    </location>
</feature>
<keyword evidence="6" id="KW-1185">Reference proteome</keyword>
<evidence type="ECO:0000313" key="6">
    <source>
        <dbReference type="Proteomes" id="UP001628164"/>
    </source>
</evidence>
<dbReference type="SUPFAM" id="SSF116734">
    <property type="entry name" value="DNA methylase specificity domain"/>
    <property type="match status" value="2"/>
</dbReference>
<gene>
    <name evidence="5" type="ORF">fsci_04300</name>
</gene>
<dbReference type="RefSeq" id="WP_407876819.1">
    <property type="nucleotide sequence ID" value="NZ_BTHG01000001.1"/>
</dbReference>
<organism evidence="5 6">
    <name type="scientific">Francisella sciaenopsi</name>
    <dbReference type="NCBI Taxonomy" id="3055034"/>
    <lineage>
        <taxon>Bacteria</taxon>
        <taxon>Pseudomonadati</taxon>
        <taxon>Pseudomonadota</taxon>
        <taxon>Gammaproteobacteria</taxon>
        <taxon>Thiotrichales</taxon>
        <taxon>Francisellaceae</taxon>
        <taxon>Francisella</taxon>
    </lineage>
</organism>
<dbReference type="CDD" id="cd17273">
    <property type="entry name" value="RMtype1_S_EcoJA69PI-TRD1-CR1_like"/>
    <property type="match status" value="1"/>
</dbReference>
<name>A0ABQ6PEQ4_9GAMM</name>
<feature type="domain" description="Type I restriction modification DNA specificity" evidence="4">
    <location>
        <begin position="8"/>
        <end position="177"/>
    </location>
</feature>
<keyword evidence="5" id="KW-0378">Hydrolase</keyword>
<dbReference type="Gene3D" id="3.90.220.20">
    <property type="entry name" value="DNA methylase specificity domains"/>
    <property type="match status" value="2"/>
</dbReference>
<dbReference type="GO" id="GO:0004519">
    <property type="term" value="F:endonuclease activity"/>
    <property type="evidence" value="ECO:0007669"/>
    <property type="project" value="UniProtKB-KW"/>
</dbReference>
<dbReference type="InterPro" id="IPR044946">
    <property type="entry name" value="Restrct_endonuc_typeI_TRD_sf"/>
</dbReference>
<protein>
    <submittedName>
        <fullName evidence="5">Restriction endonuclease subunit S</fullName>
    </submittedName>
</protein>
<evidence type="ECO:0000256" key="3">
    <source>
        <dbReference type="ARBA" id="ARBA00023125"/>
    </source>
</evidence>
<evidence type="ECO:0000256" key="1">
    <source>
        <dbReference type="ARBA" id="ARBA00010923"/>
    </source>
</evidence>
<evidence type="ECO:0000313" key="5">
    <source>
        <dbReference type="EMBL" id="GMN88944.1"/>
    </source>
</evidence>
<sequence>MSELYKLPVGWGWKTLDSISSIVGGGTPKRNIREYWENGNIVWLSPTDLGNIGEISEVSSSKDMITKLGLDKSSAKLLPIGTVSYSSRATIGKIAINEIEVSTNQGFTNFICNDDLYNYYLAYCLSNFTNDIVSLSNSTTFKEVSKSSFKSFQIPLPPLAEQKRIVAKLDNLFEKIDKAIELHQQNITNANTLMASTLDKTFKKLEGEYSYKNLKDITIKIGSGATPKGGQKAYKQEGISLIRSMNVHDMGFTKKGLVFIDDSQADKLKNVIVEKGDVLLNITGASVARCCVVCESVLPARVNQHVSIIRLHDSFISKFLYYYLISPMKKTELLFSSSGGATREAITKSMIENFQVPDISLPVQQQTVEYLDSIATKVDKIKQLNEQKLENLKALKASILDKAFRGEL</sequence>
<comment type="caution">
    <text evidence="5">The sequence shown here is derived from an EMBL/GenBank/DDBJ whole genome shotgun (WGS) entry which is preliminary data.</text>
</comment>
<keyword evidence="5" id="KW-0255">Endonuclease</keyword>
<dbReference type="PANTHER" id="PTHR30408:SF12">
    <property type="entry name" value="TYPE I RESTRICTION ENZYME MJAVIII SPECIFICITY SUBUNIT"/>
    <property type="match status" value="1"/>
</dbReference>
<dbReference type="EMBL" id="BTHG01000001">
    <property type="protein sequence ID" value="GMN88944.1"/>
    <property type="molecule type" value="Genomic_DNA"/>
</dbReference>
<reference evidence="5 6" key="1">
    <citation type="journal article" date="2024" name="Dis. Aquat. Organ.">
        <title>Francisella sciaenopsi sp. nov. isolated from diseased red drum Sciaenops ocellatus in Florida, USA.</title>
        <authorList>
            <person name="Kawahara M."/>
            <person name="Cody T.T."/>
            <person name="Yanong R.P.E."/>
            <person name="Henderson E."/>
            <person name="Yazdi Z."/>
            <person name="Soto E."/>
        </authorList>
    </citation>
    <scope>NUCLEOTIDE SEQUENCE [LARGE SCALE GENOMIC DNA]</scope>
    <source>
        <strain evidence="5 6">R22-20-7</strain>
    </source>
</reference>
<evidence type="ECO:0000256" key="2">
    <source>
        <dbReference type="ARBA" id="ARBA00022747"/>
    </source>
</evidence>
<accession>A0ABQ6PEQ4</accession>
<comment type="similarity">
    <text evidence="1">Belongs to the type-I restriction system S methylase family.</text>
</comment>
<dbReference type="Proteomes" id="UP001628164">
    <property type="component" value="Unassembled WGS sequence"/>
</dbReference>
<evidence type="ECO:0000259" key="4">
    <source>
        <dbReference type="Pfam" id="PF01420"/>
    </source>
</evidence>
<keyword evidence="3" id="KW-0238">DNA-binding</keyword>
<dbReference type="InterPro" id="IPR000055">
    <property type="entry name" value="Restrct_endonuc_typeI_TRD"/>
</dbReference>
<proteinExistence type="inferred from homology"/>
<keyword evidence="2" id="KW-0680">Restriction system</keyword>
<dbReference type="CDD" id="cd17256">
    <property type="entry name" value="RMtype1_S_EcoJA65PI-TRD1-CR1_like"/>
    <property type="match status" value="1"/>
</dbReference>
<dbReference type="Pfam" id="PF01420">
    <property type="entry name" value="Methylase_S"/>
    <property type="match status" value="2"/>
</dbReference>
<keyword evidence="5" id="KW-0540">Nuclease</keyword>